<feature type="signal peptide" evidence="10">
    <location>
        <begin position="1"/>
        <end position="18"/>
    </location>
</feature>
<keyword evidence="5 10" id="KW-0732">Signal</keyword>
<dbReference type="SUPFAM" id="SSF53474">
    <property type="entry name" value="alpha/beta-Hydrolases"/>
    <property type="match status" value="1"/>
</dbReference>
<evidence type="ECO:0000256" key="8">
    <source>
        <dbReference type="ARBA" id="ARBA00023157"/>
    </source>
</evidence>
<keyword evidence="3" id="KW-0624">Polysaccharide degradation</keyword>
<dbReference type="InParanoid" id="A0A177CFA8"/>
<keyword evidence="3" id="KW-0119">Carbohydrate metabolism</keyword>
<comment type="similarity">
    <text evidence="1 10">Belongs to the tannase family.</text>
</comment>
<keyword evidence="2" id="KW-0719">Serine esterase</keyword>
<dbReference type="PANTHER" id="PTHR33938">
    <property type="entry name" value="FERULOYL ESTERASE B-RELATED"/>
    <property type="match status" value="1"/>
</dbReference>
<evidence type="ECO:0000256" key="6">
    <source>
        <dbReference type="ARBA" id="ARBA00022801"/>
    </source>
</evidence>
<dbReference type="GeneID" id="28760004"/>
<feature type="chain" id="PRO_5007948950" description="Carboxylic ester hydrolase" evidence="10">
    <location>
        <begin position="19"/>
        <end position="546"/>
    </location>
</feature>
<keyword evidence="8" id="KW-1015">Disulfide bond</keyword>
<comment type="catalytic activity">
    <reaction evidence="9">
        <text>feruloyl-polysaccharide + H2O = ferulate + polysaccharide.</text>
        <dbReference type="EC" id="3.1.1.73"/>
    </reaction>
</comment>
<accession>A0A177CFA8</accession>
<evidence type="ECO:0000313" key="12">
    <source>
        <dbReference type="Proteomes" id="UP000077069"/>
    </source>
</evidence>
<evidence type="ECO:0000256" key="9">
    <source>
        <dbReference type="ARBA" id="ARBA00034075"/>
    </source>
</evidence>
<evidence type="ECO:0000256" key="1">
    <source>
        <dbReference type="ARBA" id="ARBA00006249"/>
    </source>
</evidence>
<dbReference type="RefSeq" id="XP_018036256.1">
    <property type="nucleotide sequence ID" value="XM_018176518.1"/>
</dbReference>
<dbReference type="InterPro" id="IPR011118">
    <property type="entry name" value="Tannase/feruloyl_esterase"/>
</dbReference>
<evidence type="ECO:0000256" key="5">
    <source>
        <dbReference type="ARBA" id="ARBA00022729"/>
    </source>
</evidence>
<keyword evidence="12" id="KW-1185">Reference proteome</keyword>
<gene>
    <name evidence="11" type="ORF">CC84DRAFT_1145605</name>
</gene>
<dbReference type="GO" id="GO:0045493">
    <property type="term" value="P:xylan catabolic process"/>
    <property type="evidence" value="ECO:0007669"/>
    <property type="project" value="UniProtKB-KW"/>
</dbReference>
<dbReference type="EC" id="3.1.1.-" evidence="10"/>
<evidence type="ECO:0000313" key="11">
    <source>
        <dbReference type="EMBL" id="OAG05891.1"/>
    </source>
</evidence>
<evidence type="ECO:0000256" key="10">
    <source>
        <dbReference type="RuleBase" id="RU361238"/>
    </source>
</evidence>
<evidence type="ECO:0000256" key="2">
    <source>
        <dbReference type="ARBA" id="ARBA00022487"/>
    </source>
</evidence>
<keyword evidence="7" id="KW-0106">Calcium</keyword>
<proteinExistence type="inferred from homology"/>
<dbReference type="AlphaFoldDB" id="A0A177CFA8"/>
<dbReference type="PANTHER" id="PTHR33938:SF15">
    <property type="entry name" value="FERULOYL ESTERASE B-RELATED"/>
    <property type="match status" value="1"/>
</dbReference>
<organism evidence="11 12">
    <name type="scientific">Paraphaeosphaeria sporulosa</name>
    <dbReference type="NCBI Taxonomy" id="1460663"/>
    <lineage>
        <taxon>Eukaryota</taxon>
        <taxon>Fungi</taxon>
        <taxon>Dikarya</taxon>
        <taxon>Ascomycota</taxon>
        <taxon>Pezizomycotina</taxon>
        <taxon>Dothideomycetes</taxon>
        <taxon>Pleosporomycetidae</taxon>
        <taxon>Pleosporales</taxon>
        <taxon>Massarineae</taxon>
        <taxon>Didymosphaeriaceae</taxon>
        <taxon>Paraphaeosphaeria</taxon>
    </lineage>
</organism>
<keyword evidence="3" id="KW-0858">Xylan degradation</keyword>
<evidence type="ECO:0000256" key="3">
    <source>
        <dbReference type="ARBA" id="ARBA00022651"/>
    </source>
</evidence>
<dbReference type="EMBL" id="KV441552">
    <property type="protein sequence ID" value="OAG05891.1"/>
    <property type="molecule type" value="Genomic_DNA"/>
</dbReference>
<dbReference type="GO" id="GO:0046872">
    <property type="term" value="F:metal ion binding"/>
    <property type="evidence" value="ECO:0007669"/>
    <property type="project" value="UniProtKB-KW"/>
</dbReference>
<keyword evidence="4" id="KW-0479">Metal-binding</keyword>
<evidence type="ECO:0000256" key="7">
    <source>
        <dbReference type="ARBA" id="ARBA00022837"/>
    </source>
</evidence>
<sequence length="546" mass="58839">MMLQNWAQFALTVGVALAKPPISKQYATGNFEAKCASIASKLDVENATVYFSQFVAAGQNLSIPDRNVTCGPPYQAVSADLCRIALYVATSKSSGINMEAWLPSNFSGRFLSTGNGGLAGCIGYDDMAYTTSLGFASVGANNGHNGTSGGAFYNQPEVVADFAYRSIHTNVLVGKEITKKFYGSPHTKSYYLGCSTGGRQGFKSAQDFPEDFDGIVAGAPALAFNNLTSWSGHFYNVTGPPGSETFVPTAMWLTTIHEDIMKQCDLIDGYADGIIEDASTCKYNASSLLCGGSNTDSSSCLTATQVETVQKVFSPLTLSDGSLVYPRMQPGSEGVAAFAVYGGAPFIYNVDFFRYAIYNDPNWNPLTINETDYINAAIKNPSNIDTFKGDLSAVQARGAKILHYHGQMDGIITSENSPRYYEHVSKTMGKTPAELDDFYRFFRISGTGHCQGGDGASVIGQALQSFQSTDPAENVLMAVVDWVENGNAPETIVGTHWVNGTQSAGVDYKRAHCKYPKRNVYKGKGDPKAVESWECVEERSTKTDPC</sequence>
<name>A0A177CFA8_9PLEO</name>
<dbReference type="InterPro" id="IPR029058">
    <property type="entry name" value="AB_hydrolase_fold"/>
</dbReference>
<dbReference type="OrthoDB" id="3039123at2759"/>
<protein>
    <recommendedName>
        <fullName evidence="10">Carboxylic ester hydrolase</fullName>
        <ecNumber evidence="10">3.1.1.-</ecNumber>
    </recommendedName>
</protein>
<dbReference type="Pfam" id="PF07519">
    <property type="entry name" value="Tannase"/>
    <property type="match status" value="1"/>
</dbReference>
<keyword evidence="6 10" id="KW-0378">Hydrolase</keyword>
<dbReference type="Proteomes" id="UP000077069">
    <property type="component" value="Unassembled WGS sequence"/>
</dbReference>
<reference evidence="11 12" key="1">
    <citation type="submission" date="2016-05" db="EMBL/GenBank/DDBJ databases">
        <title>Comparative analysis of secretome profiles of manganese(II)-oxidizing ascomycete fungi.</title>
        <authorList>
            <consortium name="DOE Joint Genome Institute"/>
            <person name="Zeiner C.A."/>
            <person name="Purvine S.O."/>
            <person name="Zink E.M."/>
            <person name="Wu S."/>
            <person name="Pasa-Tolic L."/>
            <person name="Chaput D.L."/>
            <person name="Haridas S."/>
            <person name="Grigoriev I.V."/>
            <person name="Santelli C.M."/>
            <person name="Hansel C.M."/>
        </authorList>
    </citation>
    <scope>NUCLEOTIDE SEQUENCE [LARGE SCALE GENOMIC DNA]</scope>
    <source>
        <strain evidence="11 12">AP3s5-JAC2a</strain>
    </source>
</reference>
<dbReference type="GO" id="GO:0030600">
    <property type="term" value="F:feruloyl esterase activity"/>
    <property type="evidence" value="ECO:0007669"/>
    <property type="project" value="UniProtKB-EC"/>
</dbReference>
<evidence type="ECO:0000256" key="4">
    <source>
        <dbReference type="ARBA" id="ARBA00022723"/>
    </source>
</evidence>